<reference evidence="4 5" key="1">
    <citation type="journal article" date="2010" name="Proc. Natl. Acad. Sci. U.S.A.">
        <title>Insights into evolution of multicellular fungi from the assembled chromosomes of the mushroom Coprinopsis cinerea (Coprinus cinereus).</title>
        <authorList>
            <person name="Stajich J.E."/>
            <person name="Wilke S.K."/>
            <person name="Ahren D."/>
            <person name="Au C.H."/>
            <person name="Birren B.W."/>
            <person name="Borodovsky M."/>
            <person name="Burns C."/>
            <person name="Canback B."/>
            <person name="Casselton L.A."/>
            <person name="Cheng C.K."/>
            <person name="Deng J."/>
            <person name="Dietrich F.S."/>
            <person name="Fargo D.C."/>
            <person name="Farman M.L."/>
            <person name="Gathman A.C."/>
            <person name="Goldberg J."/>
            <person name="Guigo R."/>
            <person name="Hoegger P.J."/>
            <person name="Hooker J.B."/>
            <person name="Huggins A."/>
            <person name="James T.Y."/>
            <person name="Kamada T."/>
            <person name="Kilaru S."/>
            <person name="Kodira C."/>
            <person name="Kues U."/>
            <person name="Kupfer D."/>
            <person name="Kwan H.S."/>
            <person name="Lomsadze A."/>
            <person name="Li W."/>
            <person name="Lilly W.W."/>
            <person name="Ma L.J."/>
            <person name="Mackey A.J."/>
            <person name="Manning G."/>
            <person name="Martin F."/>
            <person name="Muraguchi H."/>
            <person name="Natvig D.O."/>
            <person name="Palmerini H."/>
            <person name="Ramesh M.A."/>
            <person name="Rehmeyer C.J."/>
            <person name="Roe B.A."/>
            <person name="Shenoy N."/>
            <person name="Stanke M."/>
            <person name="Ter-Hovhannisyan V."/>
            <person name="Tunlid A."/>
            <person name="Velagapudi R."/>
            <person name="Vision T.J."/>
            <person name="Zeng Q."/>
            <person name="Zolan M.E."/>
            <person name="Pukkila P.J."/>
        </authorList>
    </citation>
    <scope>NUCLEOTIDE SEQUENCE [LARGE SCALE GENOMIC DNA]</scope>
    <source>
        <strain evidence="5">Okayama-7 / 130 / ATCC MYA-4618 / FGSC 9003</strain>
    </source>
</reference>
<proteinExistence type="inferred from homology"/>
<dbReference type="FunCoup" id="A8NFN5">
    <property type="interactions" value="74"/>
</dbReference>
<dbReference type="EMBL" id="AACS02000002">
    <property type="protein sequence ID" value="EAU88604.2"/>
    <property type="molecule type" value="Genomic_DNA"/>
</dbReference>
<dbReference type="InParanoid" id="A8NFN5"/>
<dbReference type="Pfam" id="PF10181">
    <property type="entry name" value="PIG-H"/>
    <property type="match status" value="1"/>
</dbReference>
<dbReference type="Proteomes" id="UP000001861">
    <property type="component" value="Unassembled WGS sequence"/>
</dbReference>
<dbReference type="GeneID" id="6009827"/>
<dbReference type="GO" id="GO:0006506">
    <property type="term" value="P:GPI anchor biosynthetic process"/>
    <property type="evidence" value="ECO:0007669"/>
    <property type="project" value="UniProtKB-UniPathway"/>
</dbReference>
<dbReference type="RefSeq" id="XP_001833331.2">
    <property type="nucleotide sequence ID" value="XM_001833279.2"/>
</dbReference>
<gene>
    <name evidence="4" type="ORF">CC1G_04310</name>
</gene>
<evidence type="ECO:0000259" key="3">
    <source>
        <dbReference type="Pfam" id="PF10181"/>
    </source>
</evidence>
<dbReference type="InterPro" id="IPR044215">
    <property type="entry name" value="PIG-H"/>
</dbReference>
<sequence length="207" mass="23787">MQRIYPLPSHLEFSISKCPQYREYKLENKTASARSQVRRVTFQAFLLTISLLAWNFYLTGPGPTRYTGTTILLSLFLRNVCSGIVHESLVVIPCHGIQIETHRGFLTKVLSSSREFIPFSVFEDLIINEALYGWNVRYYIAVLTQSSTGAPILRVGFPNMLPHFPILQEIYTDIQDLLPRRQVHRNNHLSHQTAATLINPILVVYRI</sequence>
<comment type="similarity">
    <text evidence="2">Belongs to the PIGH family.</text>
</comment>
<dbReference type="InterPro" id="IPR019328">
    <property type="entry name" value="PIGH-H_dom"/>
</dbReference>
<dbReference type="AlphaFoldDB" id="A8NFN5"/>
<dbReference type="eggNOG" id="KOG4551">
    <property type="taxonomic scope" value="Eukaryota"/>
</dbReference>
<dbReference type="STRING" id="240176.A8NFN5"/>
<dbReference type="GO" id="GO:0000506">
    <property type="term" value="C:glycosylphosphatidylinositol-N-acetylglucosaminyltransferase (GPI-GnT) complex"/>
    <property type="evidence" value="ECO:0007669"/>
    <property type="project" value="InterPro"/>
</dbReference>
<feature type="domain" description="Phosphatidylinositol N-acetylglucosaminyltransferase subunit H conserved" evidence="3">
    <location>
        <begin position="88"/>
        <end position="150"/>
    </location>
</feature>
<accession>A8NFN5</accession>
<dbReference type="OrthoDB" id="6256716at2759"/>
<dbReference type="HOGENOM" id="CLU_114240_0_0_1"/>
<evidence type="ECO:0000256" key="2">
    <source>
        <dbReference type="ARBA" id="ARBA00009610"/>
    </source>
</evidence>
<dbReference type="PANTHER" id="PTHR15231:SF1">
    <property type="entry name" value="PHOSPHATIDYLINOSITOL N-ACETYLGLUCOSAMINYLTRANSFERASE SUBUNIT H"/>
    <property type="match status" value="1"/>
</dbReference>
<evidence type="ECO:0000256" key="1">
    <source>
        <dbReference type="ARBA" id="ARBA00004687"/>
    </source>
</evidence>
<dbReference type="KEGG" id="cci:CC1G_04310"/>
<evidence type="ECO:0000313" key="5">
    <source>
        <dbReference type="Proteomes" id="UP000001861"/>
    </source>
</evidence>
<dbReference type="UniPathway" id="UPA00196"/>
<dbReference type="PANTHER" id="PTHR15231">
    <property type="entry name" value="PHOSPHATIDYLINOSITOL N-ACETYLGLUCOSAMINYLTRANSFERASE SUBUNIT H"/>
    <property type="match status" value="1"/>
</dbReference>
<protein>
    <recommendedName>
        <fullName evidence="3">Phosphatidylinositol N-acetylglucosaminyltransferase subunit H conserved domain-containing protein</fullName>
    </recommendedName>
</protein>
<evidence type="ECO:0000313" key="4">
    <source>
        <dbReference type="EMBL" id="EAU88604.2"/>
    </source>
</evidence>
<keyword evidence="5" id="KW-1185">Reference proteome</keyword>
<comment type="pathway">
    <text evidence="1">Glycolipid biosynthesis; glycosylphosphatidylinositol-anchor biosynthesis.</text>
</comment>
<organism evidence="4 5">
    <name type="scientific">Coprinopsis cinerea (strain Okayama-7 / 130 / ATCC MYA-4618 / FGSC 9003)</name>
    <name type="common">Inky cap fungus</name>
    <name type="synonym">Hormographiella aspergillata</name>
    <dbReference type="NCBI Taxonomy" id="240176"/>
    <lineage>
        <taxon>Eukaryota</taxon>
        <taxon>Fungi</taxon>
        <taxon>Dikarya</taxon>
        <taxon>Basidiomycota</taxon>
        <taxon>Agaricomycotina</taxon>
        <taxon>Agaricomycetes</taxon>
        <taxon>Agaricomycetidae</taxon>
        <taxon>Agaricales</taxon>
        <taxon>Agaricineae</taxon>
        <taxon>Psathyrellaceae</taxon>
        <taxon>Coprinopsis</taxon>
    </lineage>
</organism>
<comment type="caution">
    <text evidence="4">The sequence shown here is derived from an EMBL/GenBank/DDBJ whole genome shotgun (WGS) entry which is preliminary data.</text>
</comment>
<dbReference type="VEuPathDB" id="FungiDB:CC1G_04310"/>
<name>A8NFN5_COPC7</name>
<dbReference type="OMA" id="NEGLHGW"/>